<organism evidence="1 2">
    <name type="scientific">Thermotomaculum hydrothermale</name>
    <dbReference type="NCBI Taxonomy" id="981385"/>
    <lineage>
        <taxon>Bacteria</taxon>
        <taxon>Pseudomonadati</taxon>
        <taxon>Acidobacteriota</taxon>
        <taxon>Holophagae</taxon>
        <taxon>Thermotomaculales</taxon>
        <taxon>Thermotomaculaceae</taxon>
        <taxon>Thermotomaculum</taxon>
    </lineage>
</organism>
<dbReference type="KEGG" id="thyd:TTHT_0146"/>
<name>A0A7R6PDK8_9BACT</name>
<dbReference type="RefSeq" id="WP_201328120.1">
    <property type="nucleotide sequence ID" value="NZ_AP017470.1"/>
</dbReference>
<evidence type="ECO:0000313" key="2">
    <source>
        <dbReference type="Proteomes" id="UP000595564"/>
    </source>
</evidence>
<proteinExistence type="predicted"/>
<gene>
    <name evidence="1" type="ORF">TTHT_0146</name>
</gene>
<dbReference type="EMBL" id="AP017470">
    <property type="protein sequence ID" value="BBB31788.1"/>
    <property type="molecule type" value="Genomic_DNA"/>
</dbReference>
<reference evidence="1 2" key="1">
    <citation type="journal article" date="2012" name="Extremophiles">
        <title>Thermotomaculum hydrothermale gen. nov., sp. nov., a novel heterotrophic thermophile within the phylum Acidobacteria from a deep-sea hydrothermal vent chimney in the Southern Okinawa Trough.</title>
        <authorList>
            <person name="Izumi H."/>
            <person name="Nunoura T."/>
            <person name="Miyazaki M."/>
            <person name="Mino S."/>
            <person name="Toki T."/>
            <person name="Takai K."/>
            <person name="Sako Y."/>
            <person name="Sawabe T."/>
            <person name="Nakagawa S."/>
        </authorList>
    </citation>
    <scope>NUCLEOTIDE SEQUENCE [LARGE SCALE GENOMIC DNA]</scope>
    <source>
        <strain evidence="1 2">AC55</strain>
    </source>
</reference>
<dbReference type="InterPro" id="IPR027268">
    <property type="entry name" value="Peptidase_M4/M1_CTD_sf"/>
</dbReference>
<protein>
    <submittedName>
        <fullName evidence="1">Uncharacterized protein</fullName>
    </submittedName>
</protein>
<evidence type="ECO:0000313" key="1">
    <source>
        <dbReference type="EMBL" id="BBB31788.1"/>
    </source>
</evidence>
<dbReference type="Proteomes" id="UP000595564">
    <property type="component" value="Chromosome"/>
</dbReference>
<accession>A0A7R6PDK8</accession>
<sequence>MKRLKQFLMVLIAFFVLFSLKAQTLREQVKSLYSPEVYGKIQSTNFKLGDLTVTSESIFGVKALNKKCGIIINNGEFKLKIKNKYCIPVVKRNTKRFHISTTNSIGELTITKKFDNAYILTTNDLGATTPLQSDIKLPESLKKFIVENPFIDPAIDFTGAKLQNNDITVAVFETTLGYFYYVFDPDDTESEQLFYLRKSKYIDYYEMYEIAYQPYEREVYELTAPDFSVTHIDLNVVNTQKDLVTIDAKLTITAETTLNGLTFDLVNSYYTLNTNTGRISGSKELKVDSLKINGEDSDYIHYSHKLLVKLPQGAKKGDKIVLYTRLSGDILHRLFGDNFWQLDNYAWYPKAKLKEEHATIHIKATVPDNFTVFASGDTVSFKKKDGYKTIETKLDYPIQRPLISAGKYFIHKKKALGRSCIVATHGTKKDKNSKRLLNYFFAASDIIERGVNKPYPFKDQYIIETNFDRYYTGPSIIYVGSEIFNPKYETIDDLNLLFINDIARAYFRFRLNLPNENEFWISEGFSQYIAAITYTQLFRKRKVAQKKFIRILRKWKRGAELVKSGDSIYLASHLCGKKSKDIYDMVHLYYDKAPLVLHALRLEMQKKYGAQNGDRMFFVWISSILKSFSGRYVNTYDCIRLLNMITRDNWQPFFDKYIFGTETPDINI</sequence>
<keyword evidence="2" id="KW-1185">Reference proteome</keyword>
<dbReference type="Gene3D" id="1.10.390.10">
    <property type="entry name" value="Neutral Protease Domain 2"/>
    <property type="match status" value="1"/>
</dbReference>
<dbReference type="AlphaFoldDB" id="A0A7R6PDK8"/>
<dbReference type="SUPFAM" id="SSF55486">
    <property type="entry name" value="Metalloproteases ('zincins'), catalytic domain"/>
    <property type="match status" value="1"/>
</dbReference>